<evidence type="ECO:0000259" key="4">
    <source>
        <dbReference type="Pfam" id="PF00501"/>
    </source>
</evidence>
<dbReference type="eggNOG" id="KOG1256">
    <property type="taxonomic scope" value="Eukaryota"/>
</dbReference>
<evidence type="ECO:0000313" key="5">
    <source>
        <dbReference type="EMBL" id="EGB07174.1"/>
    </source>
</evidence>
<name>F0YCI8_AURAN</name>
<accession>F0YCI8</accession>
<dbReference type="GeneID" id="20217993"/>
<dbReference type="OMA" id="IGDHRKY"/>
<keyword evidence="1" id="KW-0436">Ligase</keyword>
<dbReference type="Pfam" id="PF23562">
    <property type="entry name" value="AMP-binding_C_3"/>
    <property type="match status" value="1"/>
</dbReference>
<dbReference type="SUPFAM" id="SSF56801">
    <property type="entry name" value="Acetyl-CoA synthetase-like"/>
    <property type="match status" value="1"/>
</dbReference>
<dbReference type="Proteomes" id="UP000002729">
    <property type="component" value="Unassembled WGS sequence"/>
</dbReference>
<dbReference type="GO" id="GO:0004467">
    <property type="term" value="F:long-chain fatty acid-CoA ligase activity"/>
    <property type="evidence" value="ECO:0007669"/>
    <property type="project" value="TreeGrafter"/>
</dbReference>
<dbReference type="RefSeq" id="XP_009038398.1">
    <property type="nucleotide sequence ID" value="XM_009040150.1"/>
</dbReference>
<proteinExistence type="predicted"/>
<reference evidence="5 6" key="1">
    <citation type="journal article" date="2011" name="Proc. Natl. Acad. Sci. U.S.A.">
        <title>Niche of harmful alga Aureococcus anophagefferens revealed through ecogenomics.</title>
        <authorList>
            <person name="Gobler C.J."/>
            <person name="Berry D.L."/>
            <person name="Dyhrman S.T."/>
            <person name="Wilhelm S.W."/>
            <person name="Salamov A."/>
            <person name="Lobanov A.V."/>
            <person name="Zhang Y."/>
            <person name="Collier J.L."/>
            <person name="Wurch L.L."/>
            <person name="Kustka A.B."/>
            <person name="Dill B.D."/>
            <person name="Shah M."/>
            <person name="VerBerkmoes N.C."/>
            <person name="Kuo A."/>
            <person name="Terry A."/>
            <person name="Pangilinan J."/>
            <person name="Lindquist E.A."/>
            <person name="Lucas S."/>
            <person name="Paulsen I.T."/>
            <person name="Hattenrath-Lehmann T.K."/>
            <person name="Talmage S.C."/>
            <person name="Walker E.A."/>
            <person name="Koch F."/>
            <person name="Burson A.M."/>
            <person name="Marcoval M.A."/>
            <person name="Tang Y.Z."/>
            <person name="Lecleir G.R."/>
            <person name="Coyne K.J."/>
            <person name="Berg G.M."/>
            <person name="Bertrand E.M."/>
            <person name="Saito M.A."/>
            <person name="Gladyshev V.N."/>
            <person name="Grigoriev I.V."/>
        </authorList>
    </citation>
    <scope>NUCLEOTIDE SEQUENCE [LARGE SCALE GENOMIC DNA]</scope>
    <source>
        <strain evidence="6">CCMP 1984</strain>
    </source>
</reference>
<gene>
    <name evidence="5" type="ORF">AURANDRAFT_10354</name>
</gene>
<dbReference type="Gene3D" id="3.40.50.12780">
    <property type="entry name" value="N-terminal domain of ligase-like"/>
    <property type="match status" value="1"/>
</dbReference>
<keyword evidence="3" id="KW-0443">Lipid metabolism</keyword>
<sequence>TETPKVAFTSDGGVALQRGLSAAGVASRAPETVGALVDRLEDNASEALAWEDGGNWRSFTWAEYVAQVRAAARAMIALGLAPTQGVGIVGFNSKEWLIADLGAVLAGGFASGIYSTNGPDAVQYVLEHSRAALVVVEGKGQLDKVRSVAGALPGLKAAVVWGDAGSDLSALGPSAPVLAWDAFLASAPADGGPLAARVAAQESGHCCTLIYTSGTTGRPKAVMISHDNVTWVVASFAEFVRFGKAPGGRERLVSYLPLSHIAAQAIDIYAGLVTVGRSVGCGPVVNAATLFFARPDALKGTLKATLQHVRPTVFFGVPRVWEKFAEALQAVGASTTGVKKKLSTWAKKVALAKYREGRADAAAGAYAGLLGGALTAAERTFAMVILKKVHAAIGLDRAHFLFTGAAPIASSTLEYFGSLGLVVNEAFGMSEVAGPAAVTLNEYYAPGYCGPAVPGVEIKLDHVAGRDKPGEGEVCFRGRSVMLGYLRDDGKTREAVDADGWNHSGDTGALVPFGAGAAPMLKITGRIKELLITAGGENVPPVPIEDALKSLLPGVSTAVVVGDKLKFLSVLFTLKQQQNDATGSFDDVLVGAAKDVNPAVTSAKDAENDAVWRKACQTAIDAYNDTAVSSAQKVQKFAILPLDFSQNTGELTPTLKLKRAAVVEKYGFQLKKIY</sequence>
<dbReference type="PANTHER" id="PTHR43272">
    <property type="entry name" value="LONG-CHAIN-FATTY-ACID--COA LIGASE"/>
    <property type="match status" value="1"/>
</dbReference>
<keyword evidence="6" id="KW-1185">Reference proteome</keyword>
<evidence type="ECO:0000313" key="6">
    <source>
        <dbReference type="Proteomes" id="UP000002729"/>
    </source>
</evidence>
<dbReference type="Pfam" id="PF00501">
    <property type="entry name" value="AMP-binding"/>
    <property type="match status" value="1"/>
</dbReference>
<dbReference type="KEGG" id="aaf:AURANDRAFT_10354"/>
<feature type="non-terminal residue" evidence="5">
    <location>
        <position position="674"/>
    </location>
</feature>
<feature type="domain" description="AMP-dependent synthetase/ligase" evidence="4">
    <location>
        <begin position="46"/>
        <end position="486"/>
    </location>
</feature>
<dbReference type="EMBL" id="GL833132">
    <property type="protein sequence ID" value="EGB07174.1"/>
    <property type="molecule type" value="Genomic_DNA"/>
</dbReference>
<evidence type="ECO:0000256" key="2">
    <source>
        <dbReference type="ARBA" id="ARBA00022832"/>
    </source>
</evidence>
<protein>
    <recommendedName>
        <fullName evidence="4">AMP-dependent synthetase/ligase domain-containing protein</fullName>
    </recommendedName>
</protein>
<evidence type="ECO:0000256" key="3">
    <source>
        <dbReference type="ARBA" id="ARBA00023098"/>
    </source>
</evidence>
<dbReference type="PROSITE" id="PS00455">
    <property type="entry name" value="AMP_BINDING"/>
    <property type="match status" value="1"/>
</dbReference>
<dbReference type="AlphaFoldDB" id="F0YCI8"/>
<feature type="non-terminal residue" evidence="5">
    <location>
        <position position="1"/>
    </location>
</feature>
<dbReference type="InterPro" id="IPR020845">
    <property type="entry name" value="AMP-binding_CS"/>
</dbReference>
<evidence type="ECO:0000256" key="1">
    <source>
        <dbReference type="ARBA" id="ARBA00022598"/>
    </source>
</evidence>
<dbReference type="InParanoid" id="F0YCI8"/>
<dbReference type="InterPro" id="IPR042099">
    <property type="entry name" value="ANL_N_sf"/>
</dbReference>
<dbReference type="OrthoDB" id="3633556at2759"/>
<dbReference type="PANTHER" id="PTHR43272:SF32">
    <property type="entry name" value="AMP-DEPENDENT SYNTHETASE_LIGASE DOMAIN-CONTAINING PROTEIN"/>
    <property type="match status" value="1"/>
</dbReference>
<dbReference type="GO" id="GO:0016020">
    <property type="term" value="C:membrane"/>
    <property type="evidence" value="ECO:0007669"/>
    <property type="project" value="TreeGrafter"/>
</dbReference>
<organism evidence="6">
    <name type="scientific">Aureococcus anophagefferens</name>
    <name type="common">Harmful bloom alga</name>
    <dbReference type="NCBI Taxonomy" id="44056"/>
    <lineage>
        <taxon>Eukaryota</taxon>
        <taxon>Sar</taxon>
        <taxon>Stramenopiles</taxon>
        <taxon>Ochrophyta</taxon>
        <taxon>Pelagophyceae</taxon>
        <taxon>Pelagomonadales</taxon>
        <taxon>Pelagomonadaceae</taxon>
        <taxon>Aureococcus</taxon>
    </lineage>
</organism>
<dbReference type="GO" id="GO:0005783">
    <property type="term" value="C:endoplasmic reticulum"/>
    <property type="evidence" value="ECO:0007669"/>
    <property type="project" value="TreeGrafter"/>
</dbReference>
<keyword evidence="2" id="KW-0276">Fatty acid metabolism</keyword>
<dbReference type="InterPro" id="IPR000873">
    <property type="entry name" value="AMP-dep_synth/lig_dom"/>
</dbReference>